<dbReference type="Gene3D" id="3.30.420.10">
    <property type="entry name" value="Ribonuclease H-like superfamily/Ribonuclease H"/>
    <property type="match status" value="1"/>
</dbReference>
<dbReference type="InterPro" id="IPR036397">
    <property type="entry name" value="RNaseH_sf"/>
</dbReference>
<accession>A0A087UE08</accession>
<evidence type="ECO:0000259" key="1">
    <source>
        <dbReference type="Pfam" id="PF13358"/>
    </source>
</evidence>
<dbReference type="GO" id="GO:0003676">
    <property type="term" value="F:nucleic acid binding"/>
    <property type="evidence" value="ECO:0007669"/>
    <property type="project" value="InterPro"/>
</dbReference>
<evidence type="ECO:0000313" key="2">
    <source>
        <dbReference type="EMBL" id="KFM75597.1"/>
    </source>
</evidence>
<dbReference type="EMBL" id="KK119396">
    <property type="protein sequence ID" value="KFM75597.1"/>
    <property type="molecule type" value="Genomic_DNA"/>
</dbReference>
<dbReference type="OrthoDB" id="4843387at2759"/>
<feature type="domain" description="Tc1-like transposase DDE" evidence="1">
    <location>
        <begin position="25"/>
        <end position="134"/>
    </location>
</feature>
<protein>
    <submittedName>
        <fullName evidence="2">Transposable element Tcb2 transposase</fullName>
    </submittedName>
</protein>
<reference evidence="2 3" key="1">
    <citation type="submission" date="2013-11" db="EMBL/GenBank/DDBJ databases">
        <title>Genome sequencing of Stegodyphus mimosarum.</title>
        <authorList>
            <person name="Bechsgaard J."/>
        </authorList>
    </citation>
    <scope>NUCLEOTIDE SEQUENCE [LARGE SCALE GENOMIC DNA]</scope>
</reference>
<organism evidence="2 3">
    <name type="scientific">Stegodyphus mimosarum</name>
    <name type="common">African social velvet spider</name>
    <dbReference type="NCBI Taxonomy" id="407821"/>
    <lineage>
        <taxon>Eukaryota</taxon>
        <taxon>Metazoa</taxon>
        <taxon>Ecdysozoa</taxon>
        <taxon>Arthropoda</taxon>
        <taxon>Chelicerata</taxon>
        <taxon>Arachnida</taxon>
        <taxon>Araneae</taxon>
        <taxon>Araneomorphae</taxon>
        <taxon>Entelegynae</taxon>
        <taxon>Eresoidea</taxon>
        <taxon>Eresidae</taxon>
        <taxon>Stegodyphus</taxon>
    </lineage>
</organism>
<dbReference type="Pfam" id="PF13358">
    <property type="entry name" value="DDE_3"/>
    <property type="match status" value="1"/>
</dbReference>
<proteinExistence type="predicted"/>
<keyword evidence="3" id="KW-1185">Reference proteome</keyword>
<dbReference type="InterPro" id="IPR038717">
    <property type="entry name" value="Tc1-like_DDE_dom"/>
</dbReference>
<sequence>MPTHRRLRLEWCRVRGNWTAAEWNQVVFSDESRFNLGSDDNRVRVWRGHGERLNPAFALQRHIAPTAGVKVWGAIAYNTRSPLVLFHGTMTAQRYVHGILQPHVLQLMQRLPGAIFQQDNARPHTARVSQDCLRTVTTLPWPA</sequence>
<dbReference type="AlphaFoldDB" id="A0A087UE08"/>
<dbReference type="Proteomes" id="UP000054359">
    <property type="component" value="Unassembled WGS sequence"/>
</dbReference>
<name>A0A087UE08_STEMI</name>
<gene>
    <name evidence="2" type="ORF">X975_05479</name>
</gene>
<feature type="non-terminal residue" evidence="2">
    <location>
        <position position="143"/>
    </location>
</feature>
<evidence type="ECO:0000313" key="3">
    <source>
        <dbReference type="Proteomes" id="UP000054359"/>
    </source>
</evidence>